<evidence type="ECO:0000256" key="2">
    <source>
        <dbReference type="ARBA" id="ARBA00023136"/>
    </source>
</evidence>
<dbReference type="PANTHER" id="PTHR42911:SF1">
    <property type="entry name" value="MODULATOR OF FTSH PROTEASE HFLC"/>
    <property type="match status" value="1"/>
</dbReference>
<gene>
    <name evidence="5" type="primary">hflC</name>
    <name evidence="5" type="ORF">G0J09_22860</name>
</gene>
<evidence type="ECO:0000256" key="3">
    <source>
        <dbReference type="SAM" id="Phobius"/>
    </source>
</evidence>
<keyword evidence="5" id="KW-0378">Hydrolase</keyword>
<dbReference type="InterPro" id="IPR001107">
    <property type="entry name" value="Band_7"/>
</dbReference>
<protein>
    <submittedName>
        <fullName evidence="5">Protease modulator HflC</fullName>
    </submittedName>
</protein>
<comment type="caution">
    <text evidence="5">The sequence shown here is derived from an EMBL/GenBank/DDBJ whole genome shotgun (WGS) entry which is preliminary data.</text>
</comment>
<reference evidence="5" key="2">
    <citation type="submission" date="2019-01" db="EMBL/GenBank/DDBJ databases">
        <authorList>
            <consortium name="NCBI Pathogen Detection Project"/>
        </authorList>
    </citation>
    <scope>NUCLEOTIDE SEQUENCE</scope>
    <source>
        <strain evidence="5">Monophasic variant of S.Typhimurium</strain>
    </source>
</reference>
<keyword evidence="3" id="KW-0812">Transmembrane</keyword>
<feature type="non-terminal residue" evidence="5">
    <location>
        <position position="84"/>
    </location>
</feature>
<sequence length="84" mass="9680">MRKSVIAIIIIVLVVLYMSVFVVKEGERGITLRFGKVLRDDENKPLVYAPGLHFKIPFIESVKMLDARIQTMDNQADRFVTKEK</sequence>
<dbReference type="NCBIfam" id="TIGR01932">
    <property type="entry name" value="hflC"/>
    <property type="match status" value="1"/>
</dbReference>
<keyword evidence="3" id="KW-1133">Transmembrane helix</keyword>
<dbReference type="Pfam" id="PF01145">
    <property type="entry name" value="Band_7"/>
    <property type="match status" value="1"/>
</dbReference>
<keyword evidence="5" id="KW-0645">Protease</keyword>
<proteinExistence type="predicted"/>
<dbReference type="AlphaFoldDB" id="A0A705VZL2"/>
<evidence type="ECO:0000256" key="1">
    <source>
        <dbReference type="ARBA" id="ARBA00004370"/>
    </source>
</evidence>
<accession>A0A705VZL2</accession>
<evidence type="ECO:0000259" key="4">
    <source>
        <dbReference type="Pfam" id="PF01145"/>
    </source>
</evidence>
<dbReference type="InterPro" id="IPR010200">
    <property type="entry name" value="HflC"/>
</dbReference>
<comment type="subcellular location">
    <subcellularLocation>
        <location evidence="1">Membrane</location>
    </subcellularLocation>
</comment>
<dbReference type="PANTHER" id="PTHR42911">
    <property type="entry name" value="MODULATOR OF FTSH PROTEASE HFLC"/>
    <property type="match status" value="1"/>
</dbReference>
<dbReference type="GO" id="GO:0008233">
    <property type="term" value="F:peptidase activity"/>
    <property type="evidence" value="ECO:0007669"/>
    <property type="project" value="UniProtKB-KW"/>
</dbReference>
<name>A0A705VZL2_SALER</name>
<dbReference type="GO" id="GO:0016020">
    <property type="term" value="C:membrane"/>
    <property type="evidence" value="ECO:0007669"/>
    <property type="project" value="UniProtKB-SubCell"/>
</dbReference>
<dbReference type="EMBL" id="DAAMZU010000268">
    <property type="protein sequence ID" value="HAC8925874.1"/>
    <property type="molecule type" value="Genomic_DNA"/>
</dbReference>
<evidence type="ECO:0000313" key="5">
    <source>
        <dbReference type="EMBL" id="HAC8925874.1"/>
    </source>
</evidence>
<reference evidence="5" key="1">
    <citation type="journal article" date="2018" name="Genome Biol.">
        <title>SKESA: strategic k-mer extension for scrupulous assemblies.</title>
        <authorList>
            <person name="Souvorov A."/>
            <person name="Agarwala R."/>
            <person name="Lipman D.J."/>
        </authorList>
    </citation>
    <scope>NUCLEOTIDE SEQUENCE</scope>
    <source>
        <strain evidence="5">Monophasic variant of S.Typhimurium</strain>
    </source>
</reference>
<keyword evidence="2 3" id="KW-0472">Membrane</keyword>
<feature type="domain" description="Band 7" evidence="4">
    <location>
        <begin position="21"/>
        <end position="83"/>
    </location>
</feature>
<dbReference type="GO" id="GO:0006508">
    <property type="term" value="P:proteolysis"/>
    <property type="evidence" value="ECO:0007669"/>
    <property type="project" value="UniProtKB-KW"/>
</dbReference>
<feature type="transmembrane region" description="Helical" evidence="3">
    <location>
        <begin position="6"/>
        <end position="23"/>
    </location>
</feature>
<organism evidence="5">
    <name type="scientific">Salmonella enterica</name>
    <name type="common">Salmonella choleraesuis</name>
    <dbReference type="NCBI Taxonomy" id="28901"/>
    <lineage>
        <taxon>Bacteria</taxon>
        <taxon>Pseudomonadati</taxon>
        <taxon>Pseudomonadota</taxon>
        <taxon>Gammaproteobacteria</taxon>
        <taxon>Enterobacterales</taxon>
        <taxon>Enterobacteriaceae</taxon>
        <taxon>Salmonella</taxon>
    </lineage>
</organism>